<dbReference type="GO" id="GO:0005737">
    <property type="term" value="C:cytoplasm"/>
    <property type="evidence" value="ECO:0007669"/>
    <property type="project" value="TreeGrafter"/>
</dbReference>
<dbReference type="InterPro" id="IPR050565">
    <property type="entry name" value="LYPA1-2/EST-like"/>
</dbReference>
<accession>A0AAE8SW73</accession>
<dbReference type="Proteomes" id="UP001187682">
    <property type="component" value="Unassembled WGS sequence"/>
</dbReference>
<comment type="similarity">
    <text evidence="1">Belongs to the AB hydrolase superfamily. AB hydrolase 2 family.</text>
</comment>
<dbReference type="AlphaFoldDB" id="A0AAE8SW73"/>
<name>A0AAE8SW73_9PEZI</name>
<dbReference type="GO" id="GO:0008474">
    <property type="term" value="F:palmitoyl-(protein) hydrolase activity"/>
    <property type="evidence" value="ECO:0007669"/>
    <property type="project" value="TreeGrafter"/>
</dbReference>
<dbReference type="Pfam" id="PF02230">
    <property type="entry name" value="Abhydrolase_2"/>
    <property type="match status" value="1"/>
</dbReference>
<organism evidence="4 5">
    <name type="scientific">Cephalotrichum gorgonifer</name>
    <dbReference type="NCBI Taxonomy" id="2041049"/>
    <lineage>
        <taxon>Eukaryota</taxon>
        <taxon>Fungi</taxon>
        <taxon>Dikarya</taxon>
        <taxon>Ascomycota</taxon>
        <taxon>Pezizomycotina</taxon>
        <taxon>Sordariomycetes</taxon>
        <taxon>Hypocreomycetidae</taxon>
        <taxon>Microascales</taxon>
        <taxon>Microascaceae</taxon>
        <taxon>Cephalotrichum</taxon>
    </lineage>
</organism>
<evidence type="ECO:0000256" key="1">
    <source>
        <dbReference type="ARBA" id="ARBA00006499"/>
    </source>
</evidence>
<dbReference type="PANTHER" id="PTHR10655">
    <property type="entry name" value="LYSOPHOSPHOLIPASE-RELATED"/>
    <property type="match status" value="1"/>
</dbReference>
<protein>
    <submittedName>
        <fullName evidence="4">Related to lysophospholipase</fullName>
    </submittedName>
</protein>
<dbReference type="Gene3D" id="3.40.50.1820">
    <property type="entry name" value="alpha/beta hydrolase"/>
    <property type="match status" value="1"/>
</dbReference>
<evidence type="ECO:0000313" key="4">
    <source>
        <dbReference type="EMBL" id="SPO02702.1"/>
    </source>
</evidence>
<feature type="domain" description="Phospholipase/carboxylesterase/thioesterase" evidence="3">
    <location>
        <begin position="21"/>
        <end position="185"/>
    </location>
</feature>
<evidence type="ECO:0000313" key="5">
    <source>
        <dbReference type="Proteomes" id="UP001187682"/>
    </source>
</evidence>
<dbReference type="InterPro" id="IPR003140">
    <property type="entry name" value="PLipase/COase/thioEstase"/>
</dbReference>
<dbReference type="InterPro" id="IPR029058">
    <property type="entry name" value="AB_hydrolase_fold"/>
</dbReference>
<reference evidence="4" key="1">
    <citation type="submission" date="2018-03" db="EMBL/GenBank/DDBJ databases">
        <authorList>
            <person name="Guldener U."/>
        </authorList>
    </citation>
    <scope>NUCLEOTIDE SEQUENCE</scope>
</reference>
<evidence type="ECO:0000256" key="2">
    <source>
        <dbReference type="SAM" id="MobiDB-lite"/>
    </source>
</evidence>
<proteinExistence type="inferred from homology"/>
<evidence type="ECO:0000259" key="3">
    <source>
        <dbReference type="Pfam" id="PF02230"/>
    </source>
</evidence>
<keyword evidence="5" id="KW-1185">Reference proteome</keyword>
<dbReference type="GO" id="GO:0052689">
    <property type="term" value="F:carboxylic ester hydrolase activity"/>
    <property type="evidence" value="ECO:0007669"/>
    <property type="project" value="TreeGrafter"/>
</dbReference>
<dbReference type="PANTHER" id="PTHR10655:SF63">
    <property type="entry name" value="PHOSPHOLIPASE_CARBOXYLESTERASE_THIOESTERASE DOMAIN-CONTAINING PROTEIN"/>
    <property type="match status" value="1"/>
</dbReference>
<comment type="caution">
    <text evidence="4">The sequence shown here is derived from an EMBL/GenBank/DDBJ whole genome shotgun (WGS) entry which is preliminary data.</text>
</comment>
<dbReference type="SUPFAM" id="SSF53474">
    <property type="entry name" value="alpha/beta-Hydrolases"/>
    <property type="match status" value="1"/>
</dbReference>
<gene>
    <name evidence="4" type="ORF">DNG_05375</name>
</gene>
<dbReference type="EMBL" id="ONZQ02000007">
    <property type="protein sequence ID" value="SPO02702.1"/>
    <property type="molecule type" value="Genomic_DNA"/>
</dbReference>
<sequence>MEQTSAKTELEEGGGSFGPVHIIQPRAKHTHTAILLHGRGSTGEEFAEELFESNLSSGTSLQDEFPGWRWVFPSSRSLWSTTFKEYMPAWFETRSLTDPAARQDLQVPGIKESVTYLRKMLDQEIAMLGGQSENLVLGGISLGGATAIWTLLSHPPLLTRGLCAFLGASTWLPFAADIKDVLSDSPRSTSGYEHGIPGFAEEMVASFRDDIHQTGRRGSLLRTPVFFGHGNDDAYVDVELGREAADVLSSIGFNVEWRDYTGAEQEGHWLKVPEEVDDIRAFLNKVASL</sequence>
<feature type="region of interest" description="Disordered" evidence="2">
    <location>
        <begin position="1"/>
        <end position="21"/>
    </location>
</feature>